<sequence length="306" mass="34130">MGATACVSTSNIKDWNESVFVRSEKNPMIYPEMEGLEGKIGENINGPSVIKVPHWIENPLGKYYMYFAHHHGKFIRLAYADSPTGPWTIYKPGVLQLSKTAAAGHIASPDVIVDEKTKTIKMYFHGKLPDSKLQKSFLSTSKNGLDFLASDTILGPSYFRVFNYNNETYALSFGTFFKRESDDKVYKKGSNILPNARHTAVTVVGDHLVVYYSQKGDAPERILKTVVNLSEGDWKSWKAGPVSEVLKSEMAYEGAELPIKKSVKGFAKNRVHELRDPAIFIDNNDVYLYYSVAGEAGIAVAKMNNP</sequence>
<proteinExistence type="predicted"/>
<protein>
    <submittedName>
        <fullName evidence="1">Uncharacterized protein</fullName>
    </submittedName>
</protein>
<dbReference type="AlphaFoldDB" id="A0A0P0DFG3"/>
<dbReference type="EMBL" id="CP012898">
    <property type="protein sequence ID" value="ALJ06817.1"/>
    <property type="molecule type" value="Genomic_DNA"/>
</dbReference>
<organism evidence="1 2">
    <name type="scientific">Pseudalgibacter alginicilyticus</name>
    <dbReference type="NCBI Taxonomy" id="1736674"/>
    <lineage>
        <taxon>Bacteria</taxon>
        <taxon>Pseudomonadati</taxon>
        <taxon>Bacteroidota</taxon>
        <taxon>Flavobacteriia</taxon>
        <taxon>Flavobacteriales</taxon>
        <taxon>Flavobacteriaceae</taxon>
        <taxon>Pseudalgibacter</taxon>
    </lineage>
</organism>
<gene>
    <name evidence="1" type="ORF">APS56_09905</name>
</gene>
<dbReference type="SUPFAM" id="SSF75005">
    <property type="entry name" value="Arabinanase/levansucrase/invertase"/>
    <property type="match status" value="1"/>
</dbReference>
<reference evidence="1 2" key="1">
    <citation type="submission" date="2015-10" db="EMBL/GenBank/DDBJ databases">
        <authorList>
            <person name="Gilbert D.G."/>
        </authorList>
    </citation>
    <scope>NUCLEOTIDE SEQUENCE [LARGE SCALE GENOMIC DNA]</scope>
    <source>
        <strain evidence="2">HZ-22</strain>
    </source>
</reference>
<dbReference type="InterPro" id="IPR023296">
    <property type="entry name" value="Glyco_hydro_beta-prop_sf"/>
</dbReference>
<dbReference type="STRING" id="1736674.APS56_09905"/>
<accession>A0A0P0DFG3</accession>
<evidence type="ECO:0000313" key="1">
    <source>
        <dbReference type="EMBL" id="ALJ06817.1"/>
    </source>
</evidence>
<name>A0A0P0DFG3_9FLAO</name>
<keyword evidence="2" id="KW-1185">Reference proteome</keyword>
<dbReference type="Gene3D" id="2.115.10.20">
    <property type="entry name" value="Glycosyl hydrolase domain, family 43"/>
    <property type="match status" value="2"/>
</dbReference>
<evidence type="ECO:0000313" key="2">
    <source>
        <dbReference type="Proteomes" id="UP000057981"/>
    </source>
</evidence>
<dbReference type="KEGG" id="ahz:APS56_09905"/>
<dbReference type="Proteomes" id="UP000057981">
    <property type="component" value="Chromosome"/>
</dbReference>